<dbReference type="Pfam" id="PF16486">
    <property type="entry name" value="ArgoN"/>
    <property type="match status" value="1"/>
</dbReference>
<dbReference type="InterPro" id="IPR032474">
    <property type="entry name" value="Argonaute_N"/>
</dbReference>
<reference evidence="3" key="1">
    <citation type="submission" date="2023-03" db="EMBL/GenBank/DDBJ databases">
        <authorList>
            <person name="Steffen K."/>
            <person name="Cardenas P."/>
        </authorList>
    </citation>
    <scope>NUCLEOTIDE SEQUENCE</scope>
</reference>
<dbReference type="PANTHER" id="PTHR22891">
    <property type="entry name" value="EUKARYOTIC TRANSLATION INITIATION FACTOR 2C"/>
    <property type="match status" value="1"/>
</dbReference>
<dbReference type="Proteomes" id="UP001174909">
    <property type="component" value="Unassembled WGS sequence"/>
</dbReference>
<evidence type="ECO:0000313" key="3">
    <source>
        <dbReference type="EMBL" id="CAI8029978.1"/>
    </source>
</evidence>
<dbReference type="SUPFAM" id="SSF101690">
    <property type="entry name" value="PAZ domain"/>
    <property type="match status" value="1"/>
</dbReference>
<dbReference type="AlphaFoldDB" id="A0AA35WQD8"/>
<feature type="region of interest" description="Disordered" evidence="1">
    <location>
        <begin position="1"/>
        <end position="20"/>
    </location>
</feature>
<name>A0AA35WQD8_GEOBA</name>
<comment type="caution">
    <text evidence="3">The sequence shown here is derived from an EMBL/GenBank/DDBJ whole genome shotgun (WGS) entry which is preliminary data.</text>
</comment>
<keyword evidence="4" id="KW-1185">Reference proteome</keyword>
<sequence length="157" mass="17635">MAEPFPPFSTPPVPTTPQIAPSPGVPPLMAVLWPPPAVAEFHPPLRPNFGHIGKPIFLRANHFQVKIPNCCLYHYDITITPDKCPRKVNREIIEVLVNTHKEFFGQQKPVFDGRKNLYSKKALPIGRERIEVNISLPGGDSRDRSFTVSITIHPKDT</sequence>
<evidence type="ECO:0000256" key="1">
    <source>
        <dbReference type="SAM" id="MobiDB-lite"/>
    </source>
</evidence>
<dbReference type="EMBL" id="CASHTH010002454">
    <property type="protein sequence ID" value="CAI8029978.1"/>
    <property type="molecule type" value="Genomic_DNA"/>
</dbReference>
<feature type="compositionally biased region" description="Pro residues" evidence="1">
    <location>
        <begin position="1"/>
        <end position="15"/>
    </location>
</feature>
<evidence type="ECO:0000313" key="4">
    <source>
        <dbReference type="Proteomes" id="UP001174909"/>
    </source>
</evidence>
<protein>
    <submittedName>
        <fullName evidence="3">Protein argonaute-1</fullName>
    </submittedName>
</protein>
<organism evidence="3 4">
    <name type="scientific">Geodia barretti</name>
    <name type="common">Barrett's horny sponge</name>
    <dbReference type="NCBI Taxonomy" id="519541"/>
    <lineage>
        <taxon>Eukaryota</taxon>
        <taxon>Metazoa</taxon>
        <taxon>Porifera</taxon>
        <taxon>Demospongiae</taxon>
        <taxon>Heteroscleromorpha</taxon>
        <taxon>Tetractinellida</taxon>
        <taxon>Astrophorina</taxon>
        <taxon>Geodiidae</taxon>
        <taxon>Geodia</taxon>
    </lineage>
</organism>
<accession>A0AA35WQD8</accession>
<feature type="domain" description="Protein argonaute N-terminal" evidence="2">
    <location>
        <begin position="54"/>
        <end position="151"/>
    </location>
</feature>
<gene>
    <name evidence="3" type="ORF">GBAR_LOCUS17007</name>
</gene>
<proteinExistence type="predicted"/>
<dbReference type="InterPro" id="IPR036085">
    <property type="entry name" value="PAZ_dom_sf"/>
</dbReference>
<evidence type="ECO:0000259" key="2">
    <source>
        <dbReference type="Pfam" id="PF16486"/>
    </source>
</evidence>